<dbReference type="AlphaFoldDB" id="A0A3N7HK42"/>
<protein>
    <recommendedName>
        <fullName evidence="5">Phospholipase C</fullName>
    </recommendedName>
</protein>
<reference evidence="3 4" key="2">
    <citation type="submission" date="2018-12" db="EMBL/GenBank/DDBJ databases">
        <title>Rhizobacter gummiphilus sp. nov., a rubber-degrading bacterium isolated from the soil of a botanical garden in Japan.</title>
        <authorList>
            <person name="Shunsuke S.S."/>
        </authorList>
    </citation>
    <scope>NUCLEOTIDE SEQUENCE [LARGE SCALE GENOMIC DNA]</scope>
    <source>
        <strain evidence="3 4">S-16</strain>
    </source>
</reference>
<keyword evidence="4" id="KW-1185">Reference proteome</keyword>
<dbReference type="OrthoDB" id="980947at2"/>
<evidence type="ECO:0000256" key="1">
    <source>
        <dbReference type="ARBA" id="ARBA00022801"/>
    </source>
</evidence>
<keyword evidence="1" id="KW-0378">Hydrolase</keyword>
<dbReference type="PANTHER" id="PTHR31956:SF1">
    <property type="entry name" value="NON-SPECIFIC PHOSPHOLIPASE C1"/>
    <property type="match status" value="1"/>
</dbReference>
<dbReference type="Gene3D" id="3.40.720.10">
    <property type="entry name" value="Alkaline Phosphatase, subunit A"/>
    <property type="match status" value="2"/>
</dbReference>
<accession>A0A3N7HK42</accession>
<dbReference type="EMBL" id="QUSW01000009">
    <property type="protein sequence ID" value="RQP21903.1"/>
    <property type="molecule type" value="Genomic_DNA"/>
</dbReference>
<sequence>MSDQLPHPTIKHVVVLMLENRGFDHLMGWLYSPTETPEILPTPQESAKQTFLGLSSVDELHKQRLENPSPSGKKLSPNKGARSPMTPSYNPGESFGHIMNQMWAQNRPAADWLRPHAARDLLHDLDPGGDTPPPMTGYVLDYNREVQHHNNNDKPLDDSTLSEILDTYTPEQVPVLSGLARFYAVSDEWFCSVPSQTNTNRAFSMAGTSCGMVNNSFYDPFYGVDFKKMPLLWGFMKASGGISNCDQLPQARTLFEVLQGENYSWKVYWQDWWPPSETGVTRQYVRTMFPKLADPGYNANFVKFNPSEPDNAFFKAARSGTLPAVSWIEPAWGGGGRWDEFKRQVGNDMHPVSDTTQAEEFVMNIYNALSSNPDSWAQTLFIITFDENGGTYDHLPPPPAQPSGNDACDLAGQRYIDAGMDPQTRTQFGFDFRRFGVRVPTLLVSPCVGPQTIFRSGSQTPFDHTSIIASILDMAQIPRQKWGLGQRVAAAPTFLDRLNRPVRAEALERPNRALSAPSPRSRDARKRLWTQVPYLLQYIGSRWPTTSGPPLYIGRPDSSLSVTANPWTLTSDAQRAHAFKFVQAAGGTDAGLVMNMSVLFVVSSTLPGGYGLGVSHTRDDAFMTNDESSTGARWQIRLLGSRDPQEPVCMDDDFVLVSRLEPNFVQELSRRFTPDRFHRLLPMPGRPDRLTTRAGHWALWRAIPAA</sequence>
<dbReference type="InterPro" id="IPR007312">
    <property type="entry name" value="Phosphoesterase"/>
</dbReference>
<name>A0A3N7HK42_9BURK</name>
<dbReference type="Proteomes" id="UP000267464">
    <property type="component" value="Unassembled WGS sequence"/>
</dbReference>
<dbReference type="RefSeq" id="WP_124543312.1">
    <property type="nucleotide sequence ID" value="NZ_QUSW01000009.1"/>
</dbReference>
<dbReference type="GO" id="GO:0009395">
    <property type="term" value="P:phospholipid catabolic process"/>
    <property type="evidence" value="ECO:0007669"/>
    <property type="project" value="TreeGrafter"/>
</dbReference>
<comment type="caution">
    <text evidence="3">The sequence shown here is derived from an EMBL/GenBank/DDBJ whole genome shotgun (WGS) entry which is preliminary data.</text>
</comment>
<evidence type="ECO:0000256" key="2">
    <source>
        <dbReference type="SAM" id="MobiDB-lite"/>
    </source>
</evidence>
<dbReference type="PANTHER" id="PTHR31956">
    <property type="entry name" value="NON-SPECIFIC PHOSPHOLIPASE C4-RELATED"/>
    <property type="match status" value="1"/>
</dbReference>
<dbReference type="InterPro" id="IPR017850">
    <property type="entry name" value="Alkaline_phosphatase_core_sf"/>
</dbReference>
<organism evidence="3 4">
    <name type="scientific">Piscinibacter terrae</name>
    <dbReference type="NCBI Taxonomy" id="2496871"/>
    <lineage>
        <taxon>Bacteria</taxon>
        <taxon>Pseudomonadati</taxon>
        <taxon>Pseudomonadota</taxon>
        <taxon>Betaproteobacteria</taxon>
        <taxon>Burkholderiales</taxon>
        <taxon>Sphaerotilaceae</taxon>
        <taxon>Piscinibacter</taxon>
    </lineage>
</organism>
<feature type="region of interest" description="Disordered" evidence="2">
    <location>
        <begin position="63"/>
        <end position="91"/>
    </location>
</feature>
<dbReference type="Pfam" id="PF04185">
    <property type="entry name" value="Phosphoesterase"/>
    <property type="match status" value="1"/>
</dbReference>
<proteinExistence type="predicted"/>
<gene>
    <name evidence="3" type="ORF">DZC73_26040</name>
</gene>
<dbReference type="GO" id="GO:0042578">
    <property type="term" value="F:phosphoric ester hydrolase activity"/>
    <property type="evidence" value="ECO:0007669"/>
    <property type="project" value="UniProtKB-ARBA"/>
</dbReference>
<evidence type="ECO:0000313" key="4">
    <source>
        <dbReference type="Proteomes" id="UP000267464"/>
    </source>
</evidence>
<evidence type="ECO:0008006" key="5">
    <source>
        <dbReference type="Google" id="ProtNLM"/>
    </source>
</evidence>
<evidence type="ECO:0000313" key="3">
    <source>
        <dbReference type="EMBL" id="RQP21903.1"/>
    </source>
</evidence>
<reference evidence="3 4" key="1">
    <citation type="submission" date="2018-08" db="EMBL/GenBank/DDBJ databases">
        <authorList>
            <person name="Khan S.A."/>
            <person name="Jeon C.O."/>
            <person name="Chun B.H."/>
            <person name="Jeong S.E."/>
        </authorList>
    </citation>
    <scope>NUCLEOTIDE SEQUENCE [LARGE SCALE GENOMIC DNA]</scope>
    <source>
        <strain evidence="3 4">S-16</strain>
    </source>
</reference>